<feature type="compositionally biased region" description="Gly residues" evidence="2">
    <location>
        <begin position="1281"/>
        <end position="1307"/>
    </location>
</feature>
<feature type="compositionally biased region" description="Gly residues" evidence="2">
    <location>
        <begin position="2238"/>
        <end position="2265"/>
    </location>
</feature>
<feature type="compositionally biased region" description="Low complexity" evidence="2">
    <location>
        <begin position="1229"/>
        <end position="1240"/>
    </location>
</feature>
<feature type="compositionally biased region" description="Low complexity" evidence="2">
    <location>
        <begin position="728"/>
        <end position="745"/>
    </location>
</feature>
<feature type="compositionally biased region" description="Gly residues" evidence="2">
    <location>
        <begin position="1211"/>
        <end position="1228"/>
    </location>
</feature>
<feature type="compositionally biased region" description="Polar residues" evidence="2">
    <location>
        <begin position="949"/>
        <end position="965"/>
    </location>
</feature>
<evidence type="ECO:0000256" key="1">
    <source>
        <dbReference type="SAM" id="Coils"/>
    </source>
</evidence>
<feature type="compositionally biased region" description="Basic and acidic residues" evidence="2">
    <location>
        <begin position="287"/>
        <end position="310"/>
    </location>
</feature>
<organism evidence="3">
    <name type="scientific">Chromera velia CCMP2878</name>
    <dbReference type="NCBI Taxonomy" id="1169474"/>
    <lineage>
        <taxon>Eukaryota</taxon>
        <taxon>Sar</taxon>
        <taxon>Alveolata</taxon>
        <taxon>Colpodellida</taxon>
        <taxon>Chromeraceae</taxon>
        <taxon>Chromera</taxon>
    </lineage>
</organism>
<feature type="region of interest" description="Disordered" evidence="2">
    <location>
        <begin position="2236"/>
        <end position="2289"/>
    </location>
</feature>
<feature type="compositionally biased region" description="Basic residues" evidence="2">
    <location>
        <begin position="2280"/>
        <end position="2289"/>
    </location>
</feature>
<feature type="compositionally biased region" description="Low complexity" evidence="2">
    <location>
        <begin position="362"/>
        <end position="374"/>
    </location>
</feature>
<reference evidence="3" key="1">
    <citation type="submission" date="2014-11" db="EMBL/GenBank/DDBJ databases">
        <authorList>
            <person name="Otto D Thomas"/>
            <person name="Naeem Raeece"/>
        </authorList>
    </citation>
    <scope>NUCLEOTIDE SEQUENCE</scope>
</reference>
<evidence type="ECO:0000256" key="2">
    <source>
        <dbReference type="SAM" id="MobiDB-lite"/>
    </source>
</evidence>
<feature type="compositionally biased region" description="Pro residues" evidence="2">
    <location>
        <begin position="1332"/>
        <end position="1348"/>
    </location>
</feature>
<dbReference type="VEuPathDB" id="CryptoDB:Cvel_10695"/>
<feature type="compositionally biased region" description="Basic and acidic residues" evidence="2">
    <location>
        <begin position="598"/>
        <end position="613"/>
    </location>
</feature>
<accession>A0A0G4I3L5</accession>
<name>A0A0G4I3L5_9ALVE</name>
<feature type="region of interest" description="Disordered" evidence="2">
    <location>
        <begin position="520"/>
        <end position="1445"/>
    </location>
</feature>
<feature type="coiled-coil region" evidence="1">
    <location>
        <begin position="108"/>
        <end position="135"/>
    </location>
</feature>
<evidence type="ECO:0000313" key="3">
    <source>
        <dbReference type="EMBL" id="CEM51559.1"/>
    </source>
</evidence>
<feature type="compositionally biased region" description="Gly residues" evidence="2">
    <location>
        <begin position="1642"/>
        <end position="1653"/>
    </location>
</feature>
<protein>
    <submittedName>
        <fullName evidence="3">Uncharacterized protein</fullName>
    </submittedName>
</protein>
<feature type="compositionally biased region" description="Basic and acidic residues" evidence="2">
    <location>
        <begin position="1656"/>
        <end position="1668"/>
    </location>
</feature>
<feature type="compositionally biased region" description="Gly residues" evidence="2">
    <location>
        <begin position="467"/>
        <end position="479"/>
    </location>
</feature>
<feature type="region of interest" description="Disordered" evidence="2">
    <location>
        <begin position="1711"/>
        <end position="1783"/>
    </location>
</feature>
<keyword evidence="1" id="KW-0175">Coiled coil</keyword>
<feature type="compositionally biased region" description="Polar residues" evidence="2">
    <location>
        <begin position="1768"/>
        <end position="1778"/>
    </location>
</feature>
<feature type="compositionally biased region" description="Pro residues" evidence="2">
    <location>
        <begin position="925"/>
        <end position="936"/>
    </location>
</feature>
<feature type="region of interest" description="Disordered" evidence="2">
    <location>
        <begin position="2088"/>
        <end position="2183"/>
    </location>
</feature>
<feature type="compositionally biased region" description="Pro residues" evidence="2">
    <location>
        <begin position="338"/>
        <end position="348"/>
    </location>
</feature>
<feature type="region of interest" description="Disordered" evidence="2">
    <location>
        <begin position="254"/>
        <end position="321"/>
    </location>
</feature>
<feature type="region of interest" description="Disordered" evidence="2">
    <location>
        <begin position="2019"/>
        <end position="2051"/>
    </location>
</feature>
<feature type="region of interest" description="Disordered" evidence="2">
    <location>
        <begin position="334"/>
        <end position="503"/>
    </location>
</feature>
<feature type="region of interest" description="Disordered" evidence="2">
    <location>
        <begin position="1"/>
        <end position="81"/>
    </location>
</feature>
<dbReference type="EMBL" id="CDMZ01004976">
    <property type="protein sequence ID" value="CEM51559.1"/>
    <property type="molecule type" value="Genomic_DNA"/>
</dbReference>
<gene>
    <name evidence="3" type="ORF">Cvel_10695</name>
</gene>
<feature type="compositionally biased region" description="Basic and acidic residues" evidence="2">
    <location>
        <begin position="714"/>
        <end position="727"/>
    </location>
</feature>
<sequence length="2289" mass="235701">MERRGLVSGGDAEWWLEQGDQSSPIGAWGGERSLPSASGRLHAEGDGGAGVRGGEVPLETETPAYPPPLGGSSRSPEGAPLDLEGLYHSKIAHTRNLVEDLRQGFREAERFKEVFESLQTEAEAQRREMDRKVEMMTAGGIERVRGAFLLFHRAMAVEQDKAEERIADALHMTRRQLTALHRAVDDVRSLCGRIGSPEDYIFSHAEVLSRTRGALPFPSDPATEAATEAAAALTALRTCTAAPPALSTLLAFAEESEQRQRGDGEPPLPFLGSTEPPPSLSFAVNGEGHHEGNAASSAHERGQQKEEKADSPSTPLQGPEAAHALSGATAFRDLLSAPKPPCSGPPAERPSNSAAARPPEEGQQGPLQSSLQGPAAGVMPPADHPCSHANGVPSEVLETAEHGVSRKGGAASEGVSSVHPAVQRVQKEDGGAATAKTTSPTRKREEVAKSFASTGRGDPRGVSRVEGGVGVGGRGGRGEPGASLPDGHRHSGHPHTRCVTSGGAVIAQPGGLTAALCEAASREKGAKNQPQPGGTAGRFSSAGGASRADPLLSFRSSDKKGVPIVPLATSPLRKAAPSSARKPAFRGQSRRARSVPPPKRDPPVSEGSRERDGVSPPRAPFLSRRLQEGTPQGGGKASTSGGPRTPPPFRSLRPQSRARTPIPFSSPPSARVSSSDGPKGKARPGPSIQKDKHEGAEGVGGGGKRQTASLTSASREREKGREKEKEAPAVQQSVSLSASAAVPMSCSRPPSPRKLRLGPSQVLTACTTAPVSRGGLVGPGEEEAVGRSLLMAASTSLRQRVRRPQPPPPPPPPKRRLRDGGQAGEGDGSPSRKISKSSQAVPVAAVGKNEGGGKTQEAGVAPLASSVQQTAPSAKSFRPPPRIPHPTSASSTAGKQEADATKQSAPMSGNKEKDQSGVPGMSPEPTLPHPVEPPASAPSQPNVEGEAPPQSSVQHQFSFGQQQEPPTLVPADVRLSATAPPESSAAEAHTRDAQQKVPSASEPAGQTQLAGKSAAGEAKAVSMMTKGGVDVAAETSRDAVKAVHPPSGVKDSDERMPGRRADRQEGPGKEAPRVSQSVSARTVRPAGVRGAKRRPASSQSVAPPGSQPSRERGREVTRTAQRKRGGDLTERERALRQPPQKEQTKDSNEARPGAPVGGESAAPPVSASPADPQDHSVSVEGKEKEKPQKHSVVRPSNSKQRMAGVSRGRPRGVGGQGASAGGLRGGRAGPAVGARGPASPVRGQAAGSTGRTQGASPSKNAPHHQTDTNGPRPAGPVSLAGGSGGTAGGAGGLSVGLGGPSFGGFGAAVGSPKGGSNFPSSLLMRLRAPSASRPPPPAAANKQSPPPATSRQAPPSRRGGAKGGKRENATAVAGTGSKVRKVKGTPAVGGEDAGELSLFGASKGPPRHQRSAQTAIAGENGVTAGGRGGNRWGQGRLDGLSGPEASSLQEDLRDLSELAALEKFIWNPAQQMLYARPQEVPPHTASLTKPATAENLRGSTRSPPFPMPLQFRPDHLTTPPRPHSAPFRESLQNPLGGKVRDPLVVASAPSTPPTHTRYPRQNIQESPGPNGMPHAASLHTDSPPSPVRALRARVASRGIDTYKRRTAAARAVASRSPRPPDASGRGVGVGGAATRRRSVGAVAGGPVGRGQTSGGRVRETSSGVKDRTAALLPAGVLVGPLQTENPLKPIAPPPPRGTVRIYIQMPEKLLKKPTPLAPDHPTKGESQQHQGLPPSPPSVAREGLTPSCPPSVTATAGAVGGADFASAPSVTPQHNGTTQEDHSVAGATAQVAPDAEALRTSASMAFRKPETEEGDGVLGLPESDALAGFLRFFDVRLRPDTKTEAVVSALSAIAGLESGDGSDKEKGKLLAGRRESSATPRDEKEKEKQKGSGGGAHGREGHGRRPVSAGAQGKGPSSGLKLFLRTRPGARLAIPVLPTEPLLGAFEEWHCVSDPGWPRFFLTDGAPTAVDAAVHTSTLVNMPGVPGLGTLKAAHADLTEALEDLRHYPHPVRCWDADSNLSAQGNGQKGGQESRAVVMPSVGDPDRAKGGHVQIFQGQRGTGRGAGQERGSALRSVSGGLSALLSSWPRRGVEEGGSLRAPPRGFSSRRGQFVSDTPSSSSSFAKGGRGRAGGRRSRRVQRRGVGGNGASFGSPAGGVSPSLQLSFSPSRTFPRSPPPSFSQYQTAAAADNQPLNLRGMWANFPVPTVEANGPRTAPTGAGMGLYRENGGVDVHGQRGWGGAWPSGPNSGGGHSGAGRGRGRGGVAWDLPPPGPSSSLRGRRPPRGLS</sequence>
<feature type="compositionally biased region" description="Basic and acidic residues" evidence="2">
    <location>
        <begin position="1861"/>
        <end position="1890"/>
    </location>
</feature>
<feature type="region of interest" description="Disordered" evidence="2">
    <location>
        <begin position="1480"/>
        <end position="1668"/>
    </location>
</feature>
<feature type="compositionally biased region" description="Polar residues" evidence="2">
    <location>
        <begin position="761"/>
        <end position="770"/>
    </location>
</feature>
<feature type="compositionally biased region" description="Basic and acidic residues" evidence="2">
    <location>
        <begin position="1124"/>
        <end position="1135"/>
    </location>
</feature>
<feature type="compositionally biased region" description="Low complexity" evidence="2">
    <location>
        <begin position="976"/>
        <end position="987"/>
    </location>
</feature>
<feature type="region of interest" description="Disordered" evidence="2">
    <location>
        <begin position="1856"/>
        <end position="1920"/>
    </location>
</feature>
<feature type="compositionally biased region" description="Basic residues" evidence="2">
    <location>
        <begin position="2128"/>
        <end position="2142"/>
    </location>
</feature>
<feature type="compositionally biased region" description="Gly residues" evidence="2">
    <location>
        <begin position="1423"/>
        <end position="1432"/>
    </location>
</feature>
<feature type="compositionally biased region" description="Basic and acidic residues" evidence="2">
    <location>
        <begin position="1050"/>
        <end position="1072"/>
    </location>
</feature>
<proteinExistence type="predicted"/>
<feature type="compositionally biased region" description="Polar residues" evidence="2">
    <location>
        <begin position="1246"/>
        <end position="1259"/>
    </location>
</feature>
<feature type="compositionally biased region" description="Low complexity" evidence="2">
    <location>
        <begin position="1608"/>
        <end position="1624"/>
    </location>
</feature>
<feature type="compositionally biased region" description="Low complexity" evidence="2">
    <location>
        <begin position="1160"/>
        <end position="1171"/>
    </location>
</feature>